<reference evidence="1" key="2">
    <citation type="submission" date="2023-10" db="EMBL/GenBank/DDBJ databases">
        <authorList>
            <person name="Choi B."/>
        </authorList>
    </citation>
    <scope>NUCLEOTIDE SEQUENCE</scope>
    <source>
        <strain evidence="1">UMB0763</strain>
    </source>
</reference>
<organism evidence="1 2">
    <name type="scientific">Corynebacterium pyruviciproducens</name>
    <dbReference type="NCBI Taxonomy" id="598660"/>
    <lineage>
        <taxon>Bacteria</taxon>
        <taxon>Bacillati</taxon>
        <taxon>Actinomycetota</taxon>
        <taxon>Actinomycetes</taxon>
        <taxon>Mycobacteriales</taxon>
        <taxon>Corynebacteriaceae</taxon>
        <taxon>Corynebacterium</taxon>
    </lineage>
</organism>
<name>A0AAF0YV55_9CORY</name>
<protein>
    <submittedName>
        <fullName evidence="1">Uncharacterized protein</fullName>
    </submittedName>
</protein>
<accession>A0AAF0YV55</accession>
<dbReference type="KEGG" id="cpyr:CYJ47_12525"/>
<dbReference type="AlphaFoldDB" id="A0AAF0YV55"/>
<evidence type="ECO:0000313" key="1">
    <source>
        <dbReference type="EMBL" id="WOT02053.1"/>
    </source>
</evidence>
<dbReference type="EMBL" id="CP136958">
    <property type="protein sequence ID" value="WOT02053.1"/>
    <property type="molecule type" value="Genomic_DNA"/>
</dbReference>
<dbReference type="Proteomes" id="UP000234560">
    <property type="component" value="Chromosome"/>
</dbReference>
<gene>
    <name evidence="1" type="ORF">CYJ47_12525</name>
</gene>
<evidence type="ECO:0000313" key="2">
    <source>
        <dbReference type="Proteomes" id="UP000234560"/>
    </source>
</evidence>
<proteinExistence type="predicted"/>
<sequence>MERILIWAAIIALVLNLIFTRDPVWLTWIPLVAILAFEAIRLYKDSKSPANTEKWNGKPVSREQLEEAKALREENPGMTIPEALNKASGK</sequence>
<reference evidence="1" key="1">
    <citation type="submission" date="2017-12" db="EMBL/GenBank/DDBJ databases">
        <authorList>
            <person name="Thomas-White K."/>
            <person name="Wolfe A.J."/>
        </authorList>
    </citation>
    <scope>NUCLEOTIDE SEQUENCE</scope>
    <source>
        <strain evidence="1">UMB0763</strain>
    </source>
</reference>
<dbReference type="RefSeq" id="WP_101678167.1">
    <property type="nucleotide sequence ID" value="NZ_CP136958.1"/>
</dbReference>